<dbReference type="InterPro" id="IPR043130">
    <property type="entry name" value="CDP-OH_PTrfase_TM_dom"/>
</dbReference>
<protein>
    <submittedName>
        <fullName evidence="8">Ethanolaminephosphotransferase</fullName>
    </submittedName>
</protein>
<dbReference type="Gene3D" id="1.20.120.1760">
    <property type="match status" value="1"/>
</dbReference>
<evidence type="ECO:0000313" key="8">
    <source>
        <dbReference type="EMBL" id="KAL0479917.1"/>
    </source>
</evidence>
<evidence type="ECO:0000256" key="6">
    <source>
        <dbReference type="SAM" id="Phobius"/>
    </source>
</evidence>
<comment type="subcellular location">
    <subcellularLocation>
        <location evidence="1">Membrane</location>
    </subcellularLocation>
</comment>
<sequence length="457" mass="51755">MSSLFDYVGAQGRRELRTRTHYKFSVDNVSIGEKYILNPFWNFVTNNLYPEWLAPNTITLMGFVCMVIVGVLLWIAYPMVTYYSLWILIVIPILMFLYQTLDGSDGKQARRTGSSSPLGEIFDHGVDAICLTIFILCLCATCGVTPLNKSPFYICSVLAVYWFGFFTAHWEHYHTGTFYMGYIGPCDAQVAIILMFIIAFFSCLIAPGKYPHGGGVWTTEMLYGITIGDALVFIVGANAVGAVIKCSWSIYSHFKTTRTRTRRNQLEEEPQLGDEFRANPGRQLLSALTDLLPLCLMTFIFFSWIILAYCAKINEHEALSDGTVISYSNLLERDFMWYTYTCGVVFGVFLTTLNVSRVTYQVFPRFASQFVFSLVGVIVHLVNLMIFNISSKSVIDPRLLGYFVFAYTVVYYLVFVILIGNTFCDEMGIRAFFITRSQPLEIHEETLETESSGGSDN</sequence>
<feature type="transmembrane region" description="Helical" evidence="6">
    <location>
        <begin position="82"/>
        <end position="101"/>
    </location>
</feature>
<keyword evidence="6" id="KW-0812">Transmembrane</keyword>
<evidence type="ECO:0000256" key="5">
    <source>
        <dbReference type="RuleBase" id="RU003750"/>
    </source>
</evidence>
<evidence type="ECO:0000256" key="2">
    <source>
        <dbReference type="ARBA" id="ARBA00010441"/>
    </source>
</evidence>
<evidence type="ECO:0000256" key="1">
    <source>
        <dbReference type="ARBA" id="ARBA00004370"/>
    </source>
</evidence>
<feature type="transmembrane region" description="Helical" evidence="6">
    <location>
        <begin position="367"/>
        <end position="387"/>
    </location>
</feature>
<comment type="similarity">
    <text evidence="2 5">Belongs to the CDP-alcohol phosphatidyltransferase class-I family.</text>
</comment>
<feature type="transmembrane region" description="Helical" evidence="6">
    <location>
        <begin position="52"/>
        <end position="75"/>
    </location>
</feature>
<dbReference type="GO" id="GO:0008654">
    <property type="term" value="P:phospholipid biosynthetic process"/>
    <property type="evidence" value="ECO:0007669"/>
    <property type="project" value="InterPro"/>
</dbReference>
<dbReference type="Pfam" id="PF01066">
    <property type="entry name" value="CDP-OH_P_transf"/>
    <property type="match status" value="1"/>
</dbReference>
<dbReference type="PANTHER" id="PTHR10414">
    <property type="entry name" value="ETHANOLAMINEPHOSPHOTRANSFERASE"/>
    <property type="match status" value="1"/>
</dbReference>
<dbReference type="Proteomes" id="UP001431209">
    <property type="component" value="Unassembled WGS sequence"/>
</dbReference>
<evidence type="ECO:0000313" key="7">
    <source>
        <dbReference type="EMBL" id="KAL0476449.1"/>
    </source>
</evidence>
<dbReference type="PANTHER" id="PTHR10414:SF77">
    <property type="entry name" value="CDP-ALCOHOL PHOSPHATIDYLTRANSFERASE FAMILY PROTEIN"/>
    <property type="match status" value="1"/>
</dbReference>
<keyword evidence="9" id="KW-1185">Reference proteome</keyword>
<keyword evidence="4 6" id="KW-0472">Membrane</keyword>
<feature type="transmembrane region" description="Helical" evidence="6">
    <location>
        <begin position="399"/>
        <end position="420"/>
    </location>
</feature>
<gene>
    <name evidence="8" type="ORF">AKO1_000701</name>
    <name evidence="7" type="ORF">AKO1_004433</name>
</gene>
<dbReference type="InterPro" id="IPR000462">
    <property type="entry name" value="CDP-OH_P_trans"/>
</dbReference>
<proteinExistence type="inferred from homology"/>
<accession>A0AAW2YUP1</accession>
<keyword evidence="6" id="KW-1133">Transmembrane helix</keyword>
<evidence type="ECO:0000313" key="9">
    <source>
        <dbReference type="Proteomes" id="UP001431209"/>
    </source>
</evidence>
<dbReference type="PROSITE" id="PS00379">
    <property type="entry name" value="CDP_ALCOHOL_P_TRANSF"/>
    <property type="match status" value="1"/>
</dbReference>
<dbReference type="GO" id="GO:0016020">
    <property type="term" value="C:membrane"/>
    <property type="evidence" value="ECO:0007669"/>
    <property type="project" value="UniProtKB-SubCell"/>
</dbReference>
<feature type="transmembrane region" description="Helical" evidence="6">
    <location>
        <begin position="190"/>
        <end position="210"/>
    </location>
</feature>
<evidence type="ECO:0000256" key="4">
    <source>
        <dbReference type="ARBA" id="ARBA00023136"/>
    </source>
</evidence>
<dbReference type="InterPro" id="IPR048254">
    <property type="entry name" value="CDP_ALCOHOL_P_TRANSF_CS"/>
</dbReference>
<dbReference type="EMBL" id="JAOPGA020000041">
    <property type="protein sequence ID" value="KAL0476449.1"/>
    <property type="molecule type" value="Genomic_DNA"/>
</dbReference>
<evidence type="ECO:0000256" key="3">
    <source>
        <dbReference type="ARBA" id="ARBA00022679"/>
    </source>
</evidence>
<dbReference type="GO" id="GO:0016780">
    <property type="term" value="F:phosphotransferase activity, for other substituted phosphate groups"/>
    <property type="evidence" value="ECO:0007669"/>
    <property type="project" value="InterPro"/>
</dbReference>
<dbReference type="PIRSF" id="PIRSF015665">
    <property type="entry name" value="CHOPT"/>
    <property type="match status" value="1"/>
</dbReference>
<feature type="transmembrane region" description="Helical" evidence="6">
    <location>
        <begin position="222"/>
        <end position="244"/>
    </location>
</feature>
<reference evidence="8 9" key="1">
    <citation type="submission" date="2024-03" db="EMBL/GenBank/DDBJ databases">
        <title>The Acrasis kona genome and developmental transcriptomes reveal deep origins of eukaryotic multicellular pathways.</title>
        <authorList>
            <person name="Sheikh S."/>
            <person name="Fu C.-J."/>
            <person name="Brown M.W."/>
            <person name="Baldauf S.L."/>
        </authorList>
    </citation>
    <scope>NUCLEOTIDE SEQUENCE [LARGE SCALE GENOMIC DNA]</scope>
    <source>
        <strain evidence="8 9">ATCC MYA-3509</strain>
    </source>
</reference>
<comment type="caution">
    <text evidence="8">The sequence shown here is derived from an EMBL/GenBank/DDBJ whole genome shotgun (WGS) entry which is preliminary data.</text>
</comment>
<organism evidence="8 9">
    <name type="scientific">Acrasis kona</name>
    <dbReference type="NCBI Taxonomy" id="1008807"/>
    <lineage>
        <taxon>Eukaryota</taxon>
        <taxon>Discoba</taxon>
        <taxon>Heterolobosea</taxon>
        <taxon>Tetramitia</taxon>
        <taxon>Eutetramitia</taxon>
        <taxon>Acrasidae</taxon>
        <taxon>Acrasis</taxon>
    </lineage>
</organism>
<feature type="transmembrane region" description="Helical" evidence="6">
    <location>
        <begin position="121"/>
        <end position="144"/>
    </location>
</feature>
<name>A0AAW2YUP1_9EUKA</name>
<dbReference type="InterPro" id="IPR014472">
    <property type="entry name" value="CHOPT"/>
</dbReference>
<dbReference type="AlphaFoldDB" id="A0AAW2YUP1"/>
<feature type="transmembrane region" description="Helical" evidence="6">
    <location>
        <begin position="335"/>
        <end position="355"/>
    </location>
</feature>
<dbReference type="EMBL" id="JAOPGA020000606">
    <property type="protein sequence ID" value="KAL0479917.1"/>
    <property type="molecule type" value="Genomic_DNA"/>
</dbReference>
<feature type="transmembrane region" description="Helical" evidence="6">
    <location>
        <begin position="291"/>
        <end position="311"/>
    </location>
</feature>
<keyword evidence="3 5" id="KW-0808">Transferase</keyword>